<reference evidence="8 9" key="1">
    <citation type="submission" date="2017-09" db="EMBL/GenBank/DDBJ databases">
        <title>Large-scale bioinformatics analysis of Bacillus genomes uncovers conserved roles of natural products in bacterial physiology.</title>
        <authorList>
            <consortium name="Agbiome Team Llc"/>
            <person name="Bleich R.M."/>
            <person name="Grubbs K.J."/>
            <person name="Santa Maria K.C."/>
            <person name="Allen S.E."/>
            <person name="Farag S."/>
            <person name="Shank E.A."/>
            <person name="Bowers A."/>
        </authorList>
    </citation>
    <scope>NUCLEOTIDE SEQUENCE [LARGE SCALE GENOMIC DNA]</scope>
    <source>
        <strain evidence="8 9">AFS092012</strain>
    </source>
</reference>
<dbReference type="InterPro" id="IPR052159">
    <property type="entry name" value="Competence_DNA_uptake"/>
</dbReference>
<feature type="transmembrane region" description="Helical" evidence="6">
    <location>
        <begin position="413"/>
        <end position="430"/>
    </location>
</feature>
<organism evidence="8 9">
    <name type="scientific">Bacillus pseudomycoides</name>
    <dbReference type="NCBI Taxonomy" id="64104"/>
    <lineage>
        <taxon>Bacteria</taxon>
        <taxon>Bacillati</taxon>
        <taxon>Bacillota</taxon>
        <taxon>Bacilli</taxon>
        <taxon>Bacillales</taxon>
        <taxon>Bacillaceae</taxon>
        <taxon>Bacillus</taxon>
        <taxon>Bacillus cereus group</taxon>
    </lineage>
</organism>
<comment type="subcellular location">
    <subcellularLocation>
        <location evidence="1">Cell membrane</location>
        <topology evidence="1">Multi-pass membrane protein</topology>
    </subcellularLocation>
</comment>
<feature type="transmembrane region" description="Helical" evidence="6">
    <location>
        <begin position="326"/>
        <end position="346"/>
    </location>
</feature>
<keyword evidence="4 6" id="KW-1133">Transmembrane helix</keyword>
<feature type="transmembrane region" description="Helical" evidence="6">
    <location>
        <begin position="450"/>
        <end position="469"/>
    </location>
</feature>
<feature type="domain" description="Metallo-beta-lactamase" evidence="7">
    <location>
        <begin position="510"/>
        <end position="720"/>
    </location>
</feature>
<dbReference type="Proteomes" id="UP000221020">
    <property type="component" value="Unassembled WGS sequence"/>
</dbReference>
<evidence type="ECO:0000259" key="7">
    <source>
        <dbReference type="SMART" id="SM00849"/>
    </source>
</evidence>
<evidence type="ECO:0000256" key="6">
    <source>
        <dbReference type="SAM" id="Phobius"/>
    </source>
</evidence>
<evidence type="ECO:0000256" key="5">
    <source>
        <dbReference type="ARBA" id="ARBA00023136"/>
    </source>
</evidence>
<dbReference type="PANTHER" id="PTHR30619:SF1">
    <property type="entry name" value="RECOMBINATION PROTEIN 2"/>
    <property type="match status" value="1"/>
</dbReference>
<feature type="transmembrane region" description="Helical" evidence="6">
    <location>
        <begin position="383"/>
        <end position="406"/>
    </location>
</feature>
<accession>A0AA91VFN5</accession>
<dbReference type="Pfam" id="PF00753">
    <property type="entry name" value="Lactamase_B"/>
    <property type="match status" value="1"/>
</dbReference>
<name>A0AA91VFN5_9BACI</name>
<dbReference type="InterPro" id="IPR035681">
    <property type="entry name" value="ComA-like_MBL"/>
</dbReference>
<dbReference type="AlphaFoldDB" id="A0AA91VFN5"/>
<evidence type="ECO:0000313" key="9">
    <source>
        <dbReference type="Proteomes" id="UP000221020"/>
    </source>
</evidence>
<comment type="caution">
    <text evidence="8">The sequence shown here is derived from an EMBL/GenBank/DDBJ whole genome shotgun (WGS) entry which is preliminary data.</text>
</comment>
<dbReference type="InterPro" id="IPR004797">
    <property type="entry name" value="Competence_ComEC/Rec2"/>
</dbReference>
<dbReference type="GO" id="GO:0005886">
    <property type="term" value="C:plasma membrane"/>
    <property type="evidence" value="ECO:0007669"/>
    <property type="project" value="UniProtKB-SubCell"/>
</dbReference>
<feature type="transmembrane region" description="Helical" evidence="6">
    <location>
        <begin position="260"/>
        <end position="278"/>
    </location>
</feature>
<feature type="transmembrane region" description="Helical" evidence="6">
    <location>
        <begin position="7"/>
        <end position="40"/>
    </location>
</feature>
<feature type="transmembrane region" description="Helical" evidence="6">
    <location>
        <begin position="476"/>
        <end position="494"/>
    </location>
</feature>
<dbReference type="InterPro" id="IPR004477">
    <property type="entry name" value="ComEC_N"/>
</dbReference>
<dbReference type="InterPro" id="IPR001279">
    <property type="entry name" value="Metallo-B-lactamas"/>
</dbReference>
<feature type="transmembrane region" description="Helical" evidence="6">
    <location>
        <begin position="46"/>
        <end position="64"/>
    </location>
</feature>
<dbReference type="EMBL" id="NVOR01000012">
    <property type="protein sequence ID" value="PED83718.1"/>
    <property type="molecule type" value="Genomic_DNA"/>
</dbReference>
<keyword evidence="5 6" id="KW-0472">Membrane</keyword>
<dbReference type="Pfam" id="PF13567">
    <property type="entry name" value="DUF4131"/>
    <property type="match status" value="1"/>
</dbReference>
<protein>
    <submittedName>
        <fullName evidence="8">DNA internalization-related competence protein ComEC/Rec2</fullName>
    </submittedName>
</protein>
<feature type="transmembrane region" description="Helical" evidence="6">
    <location>
        <begin position="290"/>
        <end position="314"/>
    </location>
</feature>
<dbReference type="RefSeq" id="WP_097896961.1">
    <property type="nucleotide sequence ID" value="NZ_NVOR01000012.1"/>
</dbReference>
<dbReference type="NCBIfam" id="TIGR00360">
    <property type="entry name" value="ComEC_N-term"/>
    <property type="match status" value="1"/>
</dbReference>
<dbReference type="PANTHER" id="PTHR30619">
    <property type="entry name" value="DNA INTERNALIZATION/COMPETENCE PROTEIN COMEC/REC2"/>
    <property type="match status" value="1"/>
</dbReference>
<evidence type="ECO:0000256" key="1">
    <source>
        <dbReference type="ARBA" id="ARBA00004651"/>
    </source>
</evidence>
<sequence length="784" mass="89117">MRRQWGYIAISFVMGIAIACSSFQLLSVSVFGCYVLFCIYRASHKVLIFCILTCFSSFLYTSYIEQENQPSKDLHSEVIKGVIQNTPIINGDRLSFQIEDNHKDKLQLFYKIQSVKEKEHLRQLYAGMKCTFKGEIKEPSKARNAHGFDYQDYLYKQHVHFLFEATEISNCNKNKLSFTDWLFHLRQNAVSKVSEMFPGQSGAFMNALLFGDRQQMTFEVEKQYQQFGLIHLLAISGSHIVLLTAIGYFVLLRIGVTREMATICLIVCIPLYMFLAGVSPSVMRASVTGVILLLALIHSVRISSLDTLSITAILMLLYDPYMVFDIGFQFSFVGSLALLLSADILLRRDQGLVRNTIYLSIISQLASTPILLYHFGYFSPYSVFLNLIFVPFLSCIVLPCSIIIFICMIFVPLVAKWIAHGLSVCLTFSNEFLQYCETLPFLRLTFGQTPPFLVVIYCLSLISIFIVWERAVRKKFLFLAVGLFLFVCTCHYMSPYFRPSGSVTFIDVGQGDAILIRLPYEKGVYLIDTGGTIPIKKEPWQQKKHEFSVGYDILLPFLQKEGIRTIDKLFVTHGDTDHMGAAKELLSSIAVKEIIFGKKQEDSILEKELKKIAKKKGIQINVVGEGDGWKVDEAEFTVLSPEGKEKDDNDSSIVLWAKLGGFTWLFTGDLEEKGERRIIEHYPELYADILKVGHHGSKTSSSASFLHLIQPKKAIISAGEHNRYGHPHQQVLERLREMDIEIWRTDEQGAISYVFQGEKGTFQSKLTYDETQKRLKKKAASSSL</sequence>
<dbReference type="SMART" id="SM00849">
    <property type="entry name" value="Lactamase_B"/>
    <property type="match status" value="1"/>
</dbReference>
<dbReference type="Gene3D" id="3.60.15.10">
    <property type="entry name" value="Ribonuclease Z/Hydroxyacylglutathione hydrolase-like"/>
    <property type="match status" value="1"/>
</dbReference>
<dbReference type="Pfam" id="PF03772">
    <property type="entry name" value="Competence"/>
    <property type="match status" value="1"/>
</dbReference>
<evidence type="ECO:0000256" key="4">
    <source>
        <dbReference type="ARBA" id="ARBA00022989"/>
    </source>
</evidence>
<dbReference type="PROSITE" id="PS51257">
    <property type="entry name" value="PROKAR_LIPOPROTEIN"/>
    <property type="match status" value="1"/>
</dbReference>
<feature type="transmembrane region" description="Helical" evidence="6">
    <location>
        <begin position="232"/>
        <end position="254"/>
    </location>
</feature>
<dbReference type="GO" id="GO:0030420">
    <property type="term" value="P:establishment of competence for transformation"/>
    <property type="evidence" value="ECO:0007669"/>
    <property type="project" value="InterPro"/>
</dbReference>
<keyword evidence="2" id="KW-1003">Cell membrane</keyword>
<proteinExistence type="predicted"/>
<dbReference type="CDD" id="cd07731">
    <property type="entry name" value="ComA-like_MBL-fold"/>
    <property type="match status" value="1"/>
</dbReference>
<dbReference type="SUPFAM" id="SSF56281">
    <property type="entry name" value="Metallo-hydrolase/oxidoreductase"/>
    <property type="match status" value="1"/>
</dbReference>
<dbReference type="NCBIfam" id="TIGR00361">
    <property type="entry name" value="ComEC_Rec2"/>
    <property type="match status" value="1"/>
</dbReference>
<feature type="transmembrane region" description="Helical" evidence="6">
    <location>
        <begin position="358"/>
        <end position="377"/>
    </location>
</feature>
<evidence type="ECO:0000256" key="2">
    <source>
        <dbReference type="ARBA" id="ARBA00022475"/>
    </source>
</evidence>
<dbReference type="InterPro" id="IPR036866">
    <property type="entry name" value="RibonucZ/Hydroxyglut_hydro"/>
</dbReference>
<gene>
    <name evidence="8" type="ORF">CON65_03900</name>
</gene>
<dbReference type="InterPro" id="IPR025405">
    <property type="entry name" value="DUF4131"/>
</dbReference>
<evidence type="ECO:0000313" key="8">
    <source>
        <dbReference type="EMBL" id="PED83718.1"/>
    </source>
</evidence>
<keyword evidence="3 6" id="KW-0812">Transmembrane</keyword>
<evidence type="ECO:0000256" key="3">
    <source>
        <dbReference type="ARBA" id="ARBA00022692"/>
    </source>
</evidence>